<evidence type="ECO:0000259" key="2">
    <source>
        <dbReference type="Pfam" id="PF13251"/>
    </source>
</evidence>
<dbReference type="Gene3D" id="1.25.10.10">
    <property type="entry name" value="Leucine-rich Repeat Variant"/>
    <property type="match status" value="2"/>
</dbReference>
<comment type="caution">
    <text evidence="3">The sequence shown here is derived from an EMBL/GenBank/DDBJ whole genome shotgun (WGS) entry which is preliminary data.</text>
</comment>
<dbReference type="Proteomes" id="UP001085076">
    <property type="component" value="Miscellaneous, Linkage group lg09"/>
</dbReference>
<evidence type="ECO:0000313" key="3">
    <source>
        <dbReference type="EMBL" id="KAJ0964271.1"/>
    </source>
</evidence>
<protein>
    <recommendedName>
        <fullName evidence="2">DUF4042 domain-containing protein</fullName>
    </recommendedName>
</protein>
<gene>
    <name evidence="3" type="ORF">J5N97_029393</name>
</gene>
<organism evidence="3 4">
    <name type="scientific">Dioscorea zingiberensis</name>
    <dbReference type="NCBI Taxonomy" id="325984"/>
    <lineage>
        <taxon>Eukaryota</taxon>
        <taxon>Viridiplantae</taxon>
        <taxon>Streptophyta</taxon>
        <taxon>Embryophyta</taxon>
        <taxon>Tracheophyta</taxon>
        <taxon>Spermatophyta</taxon>
        <taxon>Magnoliopsida</taxon>
        <taxon>Liliopsida</taxon>
        <taxon>Dioscoreales</taxon>
        <taxon>Dioscoreaceae</taxon>
        <taxon>Dioscorea</taxon>
    </lineage>
</organism>
<dbReference type="SUPFAM" id="SSF48371">
    <property type="entry name" value="ARM repeat"/>
    <property type="match status" value="1"/>
</dbReference>
<feature type="region of interest" description="Disordered" evidence="1">
    <location>
        <begin position="327"/>
        <end position="377"/>
    </location>
</feature>
<name>A0A9D5C0Q0_9LILI</name>
<dbReference type="InterPro" id="IPR016024">
    <property type="entry name" value="ARM-type_fold"/>
</dbReference>
<dbReference type="InterPro" id="IPR011989">
    <property type="entry name" value="ARM-like"/>
</dbReference>
<dbReference type="InterPro" id="IPR052107">
    <property type="entry name" value="HEAT6"/>
</dbReference>
<dbReference type="EMBL" id="JAGGNH010000009">
    <property type="protein sequence ID" value="KAJ0964271.1"/>
    <property type="molecule type" value="Genomic_DNA"/>
</dbReference>
<evidence type="ECO:0000313" key="4">
    <source>
        <dbReference type="Proteomes" id="UP001085076"/>
    </source>
</evidence>
<keyword evidence="4" id="KW-1185">Reference proteome</keyword>
<proteinExistence type="predicted"/>
<reference evidence="3" key="2">
    <citation type="journal article" date="2022" name="Hortic Res">
        <title>The genome of Dioscorea zingiberensis sheds light on the biosynthesis, origin and evolution of the medicinally important diosgenin saponins.</title>
        <authorList>
            <person name="Li Y."/>
            <person name="Tan C."/>
            <person name="Li Z."/>
            <person name="Guo J."/>
            <person name="Li S."/>
            <person name="Chen X."/>
            <person name="Wang C."/>
            <person name="Dai X."/>
            <person name="Yang H."/>
            <person name="Song W."/>
            <person name="Hou L."/>
            <person name="Xu J."/>
            <person name="Tong Z."/>
            <person name="Xu A."/>
            <person name="Yuan X."/>
            <person name="Wang W."/>
            <person name="Yang Q."/>
            <person name="Chen L."/>
            <person name="Sun Z."/>
            <person name="Wang K."/>
            <person name="Pan B."/>
            <person name="Chen J."/>
            <person name="Bao Y."/>
            <person name="Liu F."/>
            <person name="Qi X."/>
            <person name="Gang D.R."/>
            <person name="Wen J."/>
            <person name="Li J."/>
        </authorList>
    </citation>
    <scope>NUCLEOTIDE SEQUENCE</scope>
    <source>
        <strain evidence="3">Dzin_1.0</strain>
    </source>
</reference>
<accession>A0A9D5C0Q0</accession>
<evidence type="ECO:0000256" key="1">
    <source>
        <dbReference type="SAM" id="MobiDB-lite"/>
    </source>
</evidence>
<dbReference type="InterPro" id="IPR025283">
    <property type="entry name" value="DUF4042"/>
</dbReference>
<dbReference type="PANTHER" id="PTHR13366:SF0">
    <property type="entry name" value="HEAT REPEAT-CONTAINING PROTEIN 6"/>
    <property type="match status" value="1"/>
</dbReference>
<dbReference type="AlphaFoldDB" id="A0A9D5C0Q0"/>
<dbReference type="OrthoDB" id="422637at2759"/>
<feature type="compositionally biased region" description="Basic and acidic residues" evidence="1">
    <location>
        <begin position="327"/>
        <end position="338"/>
    </location>
</feature>
<sequence>MATSSPGVRSWRTAFLTLRDETLIPPPPSAILALLQNVVLPHPSATLIAAAVQLPPHEVTSDVVLLAGLASAALECPDAAAASVQICHLIHDATCSIRLDINSSCWTTMLNFFEKITKQLLYEADTVNFAGVSTTRVEVISEILEIIRHIYRTYGPKSSLSENTELVGILLCLISCLHTELLTVYHSNFPLSPATDIGVISPKSKSLWEMQTIAYSIVGEALSKLGSSISANLWQCVLEGLRKAMDFLASKNLIVEDYVMSRFYATLLHCLHLILSDPKGSLSCHVAGFVATLQMFFTYGLSSRSFINPTANGSINEENGASNLKSRFVESSKNEQGRYKPPHLRRKETMMQSPKSLSYADSELSKNGFTSSDSDHSDGDGFAKFEDHYRSSKARMAAINCIQAICHADPKSLTSLWTILLPENDVLQPRRSQATLMTCLLFDPISKIRITAASTLASMLDGHTLFFLQVAEYKGSVKCGSFTTLSTSLGHILMQLHKGILYLIQHQTHSGLLASLFKVLLFLISATPYARMPEDLLPNVVGSLRTWIMEDLANKHIGLLGNAFSCLEAALSRTPPSVNVLKILEEDISKDHAHTQQGSSLPHILLQLSEKGRHPSLKLDALQVLKALLHNYPSLVTRMWENISSVVYNLLQTPNTDEFSLDVCSTSWRGESGKAPRPNIEKCTMAGVKLLDECLRAASGFKGTELTDGLQDCRSIDIQILSDFSRRIRVSSAPSYNLDGPVALKCSMEEHPSGSRLWSEVIKKHLPLALSHSSSMVRAASVTCFAGLTLSVFSSFNKENQEFVISSSVSAARNDEVSHVRSAACRAIGVITFFPQVLTCSLVLNEFIRAAEFNTHDPIASVRITASWALANICDSLRHKATTSFSECSSSLNLDPGSVSVLVESALRLTKDGDKIKSNAVRALGNLSRFIQFTDLSSPKFSTPDYTSLNDSPEGINQLLDNDCKTNFGLSSADAWKVSGFRDSDWLERMVQAFVSCVTTGNVKVQWNVCHALGNLFMNDTMKLTNMSWASAVYSILLLLLRDSTNFKIRIHAAVALAVPASRLDYGSSYADVVQSLVHVLESLSSDQASSPSSFKYKGSLEKQVTLTTLHVLGFVTTEDEQVLKDFLIKRASFLEDWFKRLLTSLLETVDEASSSKDTTSEDQEDIHIPSALKKTMVRAAAKSLRDVYASSKMPSIAHRFEKFVDRFSVNP</sequence>
<feature type="domain" description="DUF4042" evidence="2">
    <location>
        <begin position="393"/>
        <end position="568"/>
    </location>
</feature>
<dbReference type="Pfam" id="PF13251">
    <property type="entry name" value="DUF4042"/>
    <property type="match status" value="1"/>
</dbReference>
<reference evidence="3" key="1">
    <citation type="submission" date="2021-03" db="EMBL/GenBank/DDBJ databases">
        <authorList>
            <person name="Li Z."/>
            <person name="Yang C."/>
        </authorList>
    </citation>
    <scope>NUCLEOTIDE SEQUENCE</scope>
    <source>
        <strain evidence="3">Dzin_1.0</strain>
        <tissue evidence="3">Leaf</tissue>
    </source>
</reference>
<dbReference type="PANTHER" id="PTHR13366">
    <property type="entry name" value="MALARIA ANTIGEN-RELATED"/>
    <property type="match status" value="1"/>
</dbReference>